<dbReference type="AlphaFoldDB" id="A0A9W6CF03"/>
<dbReference type="PROSITE" id="PS51635">
    <property type="entry name" value="PNPLA"/>
    <property type="match status" value="1"/>
</dbReference>
<organism evidence="6 7">
    <name type="scientific">Sellimonas catena</name>
    <dbReference type="NCBI Taxonomy" id="2994035"/>
    <lineage>
        <taxon>Bacteria</taxon>
        <taxon>Bacillati</taxon>
        <taxon>Bacillota</taxon>
        <taxon>Clostridia</taxon>
        <taxon>Lachnospirales</taxon>
        <taxon>Lachnospiraceae</taxon>
        <taxon>Sellimonas</taxon>
    </lineage>
</organism>
<keyword evidence="3 4" id="KW-0443">Lipid metabolism</keyword>
<evidence type="ECO:0000313" key="7">
    <source>
        <dbReference type="Proteomes" id="UP001145094"/>
    </source>
</evidence>
<evidence type="ECO:0000256" key="4">
    <source>
        <dbReference type="PROSITE-ProRule" id="PRU01161"/>
    </source>
</evidence>
<dbReference type="PANTHER" id="PTHR14226">
    <property type="entry name" value="NEUROPATHY TARGET ESTERASE/SWISS CHEESE D.MELANOGASTER"/>
    <property type="match status" value="1"/>
</dbReference>
<reference evidence="6" key="2">
    <citation type="submission" date="2022-11" db="EMBL/GenBank/DDBJ databases">
        <title>Draft genome sequence of Sellimonas catena strain 18CBH55.</title>
        <authorList>
            <person name="Atsushi H."/>
            <person name="Moriya O."/>
            <person name="Mitsuo S."/>
        </authorList>
    </citation>
    <scope>NUCLEOTIDE SEQUENCE</scope>
    <source>
        <strain evidence="6">18CBH55</strain>
    </source>
</reference>
<proteinExistence type="predicted"/>
<comment type="caution">
    <text evidence="6">The sequence shown here is derived from an EMBL/GenBank/DDBJ whole genome shotgun (WGS) entry which is preliminary data.</text>
</comment>
<dbReference type="InterPro" id="IPR045943">
    <property type="entry name" value="DUF6363"/>
</dbReference>
<dbReference type="Proteomes" id="UP001145094">
    <property type="component" value="Unassembled WGS sequence"/>
</dbReference>
<evidence type="ECO:0000256" key="3">
    <source>
        <dbReference type="ARBA" id="ARBA00023098"/>
    </source>
</evidence>
<evidence type="ECO:0000256" key="1">
    <source>
        <dbReference type="ARBA" id="ARBA00022801"/>
    </source>
</evidence>
<reference evidence="6" key="3">
    <citation type="journal article" date="2023" name="Int. J. Syst. Evol. Microbiol.">
        <title>Sellimonas catena sp. nov., isolated from human faeces.</title>
        <authorList>
            <person name="Hisatomi A."/>
            <person name="Ohkuma M."/>
            <person name="Sakamoto M."/>
        </authorList>
    </citation>
    <scope>NUCLEOTIDE SEQUENCE</scope>
    <source>
        <strain evidence="6">18CBH55</strain>
    </source>
</reference>
<dbReference type="InterPro" id="IPR050301">
    <property type="entry name" value="NTE"/>
</dbReference>
<dbReference type="InterPro" id="IPR016035">
    <property type="entry name" value="Acyl_Trfase/lysoPLipase"/>
</dbReference>
<dbReference type="Pfam" id="PF19890">
    <property type="entry name" value="DUF6363"/>
    <property type="match status" value="1"/>
</dbReference>
<keyword evidence="1 4" id="KW-0378">Hydrolase</keyword>
<keyword evidence="2 4" id="KW-0442">Lipid degradation</keyword>
<name>A0A9W6CF03_9FIRM</name>
<dbReference type="GO" id="GO:0016787">
    <property type="term" value="F:hydrolase activity"/>
    <property type="evidence" value="ECO:0007669"/>
    <property type="project" value="UniProtKB-UniRule"/>
</dbReference>
<reference evidence="6" key="1">
    <citation type="submission" date="2022-11" db="EMBL/GenBank/DDBJ databases">
        <title>Draft genome sequence of Sellimonas catena strain 18CBH55.</title>
        <authorList>
            <person name="Hisatomi A."/>
            <person name="Ohkuma M."/>
            <person name="Sakamoto M."/>
        </authorList>
    </citation>
    <scope>NUCLEOTIDE SEQUENCE</scope>
    <source>
        <strain evidence="6">18CBH55</strain>
    </source>
</reference>
<feature type="active site" description="Proton acceptor" evidence="4">
    <location>
        <position position="172"/>
    </location>
</feature>
<feature type="active site" description="Nucleophile" evidence="4">
    <location>
        <position position="50"/>
    </location>
</feature>
<dbReference type="CDD" id="cd07208">
    <property type="entry name" value="Pat_hypo_Ecoli_yjju_like"/>
    <property type="match status" value="1"/>
</dbReference>
<evidence type="ECO:0000313" key="6">
    <source>
        <dbReference type="EMBL" id="GLG91389.1"/>
    </source>
</evidence>
<evidence type="ECO:0000256" key="2">
    <source>
        <dbReference type="ARBA" id="ARBA00022963"/>
    </source>
</evidence>
<dbReference type="InterPro" id="IPR002641">
    <property type="entry name" value="PNPLA_dom"/>
</dbReference>
<sequence length="296" mass="34651">MDERQNSQNNKLIPAVLVLEGGATRGVFTSGVLDFLMEKDFYTTDVIGVSAGACNAIDYVSRQIGRTKKCMIHKEKEYDFYLGLRKMVKKKSMMDMDLIFDRYPKELIPFDFDTYFQSEMKCDQVVTNCETGKAEYLDERKEKERLLKICRASSSMPLAAPIVRIDGVPYLDGGLADSVPIERALKKGRKKIIVILTRNEGYRKKKPSLGETRIYRAAYKKYPNLVRTILRRPYVYNKQMEQIEQLERKGEIFVLRPKIKTIGRMEKNYDRLTSFYEHGYVQMKEEYERLLEYLNK</sequence>
<dbReference type="GO" id="GO:0016042">
    <property type="term" value="P:lipid catabolic process"/>
    <property type="evidence" value="ECO:0007669"/>
    <property type="project" value="UniProtKB-UniRule"/>
</dbReference>
<dbReference type="Gene3D" id="3.40.1090.10">
    <property type="entry name" value="Cytosolic phospholipase A2 catalytic domain"/>
    <property type="match status" value="2"/>
</dbReference>
<dbReference type="Pfam" id="PF01734">
    <property type="entry name" value="Patatin"/>
    <property type="match status" value="1"/>
</dbReference>
<protein>
    <submittedName>
        <fullName evidence="6">Patatin family protein</fullName>
    </submittedName>
</protein>
<accession>A0A9W6CF03</accession>
<comment type="caution">
    <text evidence="4">Lacks conserved residue(s) required for the propagation of feature annotation.</text>
</comment>
<dbReference type="PANTHER" id="PTHR14226:SF25">
    <property type="entry name" value="PHOSPHOESTERASE"/>
    <property type="match status" value="1"/>
</dbReference>
<feature type="short sequence motif" description="GXSXG" evidence="4">
    <location>
        <begin position="48"/>
        <end position="52"/>
    </location>
</feature>
<dbReference type="EMBL" id="BSCH01000020">
    <property type="protein sequence ID" value="GLG91389.1"/>
    <property type="molecule type" value="Genomic_DNA"/>
</dbReference>
<evidence type="ECO:0000259" key="5">
    <source>
        <dbReference type="PROSITE" id="PS51635"/>
    </source>
</evidence>
<feature type="domain" description="PNPLA" evidence="5">
    <location>
        <begin position="17"/>
        <end position="185"/>
    </location>
</feature>
<feature type="short sequence motif" description="DGA/G" evidence="4">
    <location>
        <begin position="172"/>
        <end position="174"/>
    </location>
</feature>
<gene>
    <name evidence="6" type="ORF">Selli2_28160</name>
</gene>
<dbReference type="InterPro" id="IPR037483">
    <property type="entry name" value="YjjU-like"/>
</dbReference>
<dbReference type="SUPFAM" id="SSF52151">
    <property type="entry name" value="FabD/lysophospholipase-like"/>
    <property type="match status" value="1"/>
</dbReference>